<name>A0AAV5TA04_9BILA</name>
<sequence length="269" mass="31402">SSFYDCDPSTSQTPLLDRLRKGYSLMCLIRHGGELGIRSKRDEQSEIRIGNLVLFPETYATFPVHSNICFHAMKAFANHSFEDFRSLDEESKNFIVQTGYGVMNSLDSAYRAAHHFPDEDETRTPGYSTYMRANDHDQFFTGIPDAIDKTKIIKQLREFIDRSVKGVRRFFKLVKPTDYEFLVLLGLGLWNDEISNVNEKLLKIAMRNRALIMREMHSYYTQQGKLDYAVRIGHIYCVLVYFQNNTLKVGEDFQMFRLQGVFKDYFDKN</sequence>
<dbReference type="SUPFAM" id="SSF48508">
    <property type="entry name" value="Nuclear receptor ligand-binding domain"/>
    <property type="match status" value="1"/>
</dbReference>
<organism evidence="5 6">
    <name type="scientific">Pristionchus entomophagus</name>
    <dbReference type="NCBI Taxonomy" id="358040"/>
    <lineage>
        <taxon>Eukaryota</taxon>
        <taxon>Metazoa</taxon>
        <taxon>Ecdysozoa</taxon>
        <taxon>Nematoda</taxon>
        <taxon>Chromadorea</taxon>
        <taxon>Rhabditida</taxon>
        <taxon>Rhabditina</taxon>
        <taxon>Diplogasteromorpha</taxon>
        <taxon>Diplogasteroidea</taxon>
        <taxon>Neodiplogasteridae</taxon>
        <taxon>Pristionchus</taxon>
    </lineage>
</organism>
<dbReference type="Pfam" id="PF00104">
    <property type="entry name" value="Hormone_recep"/>
    <property type="match status" value="1"/>
</dbReference>
<evidence type="ECO:0000256" key="3">
    <source>
        <dbReference type="ARBA" id="ARBA00023170"/>
    </source>
</evidence>
<evidence type="ECO:0000256" key="2">
    <source>
        <dbReference type="ARBA" id="ARBA00023163"/>
    </source>
</evidence>
<evidence type="ECO:0000259" key="4">
    <source>
        <dbReference type="PROSITE" id="PS51843"/>
    </source>
</evidence>
<dbReference type="Gene3D" id="1.10.565.10">
    <property type="entry name" value="Retinoid X Receptor"/>
    <property type="match status" value="1"/>
</dbReference>
<keyword evidence="6" id="KW-1185">Reference proteome</keyword>
<dbReference type="PANTHER" id="PTHR46011">
    <property type="entry name" value="NUCLEAR HORMONE RECEPTOR FAMILY MEMBER NHR-86-RELATED"/>
    <property type="match status" value="1"/>
</dbReference>
<feature type="domain" description="NR LBD" evidence="4">
    <location>
        <begin position="11"/>
        <end position="269"/>
    </location>
</feature>
<comment type="caution">
    <text evidence="5">The sequence shown here is derived from an EMBL/GenBank/DDBJ whole genome shotgun (WGS) entry which is preliminary data.</text>
</comment>
<keyword evidence="2" id="KW-0804">Transcription</keyword>
<dbReference type="PANTHER" id="PTHR46011:SF6">
    <property type="entry name" value="HIGH ZINC ACTIVATED NUCLEAR RECEPTOR PROTEIN"/>
    <property type="match status" value="1"/>
</dbReference>
<keyword evidence="3" id="KW-0675">Receptor</keyword>
<dbReference type="AlphaFoldDB" id="A0AAV5TA04"/>
<dbReference type="Proteomes" id="UP001432027">
    <property type="component" value="Unassembled WGS sequence"/>
</dbReference>
<protein>
    <recommendedName>
        <fullName evidence="4">NR LBD domain-containing protein</fullName>
    </recommendedName>
</protein>
<feature type="non-terminal residue" evidence="5">
    <location>
        <position position="1"/>
    </location>
</feature>
<evidence type="ECO:0000256" key="1">
    <source>
        <dbReference type="ARBA" id="ARBA00023015"/>
    </source>
</evidence>
<dbReference type="EMBL" id="BTSX01000004">
    <property type="protein sequence ID" value="GMS92149.1"/>
    <property type="molecule type" value="Genomic_DNA"/>
</dbReference>
<dbReference type="SMART" id="SM00430">
    <property type="entry name" value="HOLI"/>
    <property type="match status" value="1"/>
</dbReference>
<accession>A0AAV5TA04</accession>
<dbReference type="GO" id="GO:0003700">
    <property type="term" value="F:DNA-binding transcription factor activity"/>
    <property type="evidence" value="ECO:0007669"/>
    <property type="project" value="TreeGrafter"/>
</dbReference>
<dbReference type="PROSITE" id="PS51843">
    <property type="entry name" value="NR_LBD"/>
    <property type="match status" value="1"/>
</dbReference>
<feature type="non-terminal residue" evidence="5">
    <location>
        <position position="269"/>
    </location>
</feature>
<reference evidence="5" key="1">
    <citation type="submission" date="2023-10" db="EMBL/GenBank/DDBJ databases">
        <title>Genome assembly of Pristionchus species.</title>
        <authorList>
            <person name="Yoshida K."/>
            <person name="Sommer R.J."/>
        </authorList>
    </citation>
    <scope>NUCLEOTIDE SEQUENCE</scope>
    <source>
        <strain evidence="5">RS0144</strain>
    </source>
</reference>
<proteinExistence type="predicted"/>
<dbReference type="InterPro" id="IPR035500">
    <property type="entry name" value="NHR-like_dom_sf"/>
</dbReference>
<keyword evidence="1" id="KW-0805">Transcription regulation</keyword>
<gene>
    <name evidence="5" type="ORF">PENTCL1PPCAC_14324</name>
</gene>
<evidence type="ECO:0000313" key="5">
    <source>
        <dbReference type="EMBL" id="GMS92149.1"/>
    </source>
</evidence>
<evidence type="ECO:0000313" key="6">
    <source>
        <dbReference type="Proteomes" id="UP001432027"/>
    </source>
</evidence>
<dbReference type="InterPro" id="IPR000536">
    <property type="entry name" value="Nucl_hrmn_rcpt_lig-bd"/>
</dbReference>
<dbReference type="GO" id="GO:0005634">
    <property type="term" value="C:nucleus"/>
    <property type="evidence" value="ECO:0007669"/>
    <property type="project" value="TreeGrafter"/>
</dbReference>